<reference evidence="2 3" key="1">
    <citation type="submission" date="2018-01" db="EMBL/GenBank/DDBJ databases">
        <title>Glutamicibacter soli strain NHPC-3 Whole genome sequence and assembly.</title>
        <authorList>
            <person name="Choudhury P."/>
            <person name="Gupta D."/>
            <person name="Sengupta K."/>
            <person name="Jawed A."/>
            <person name="Sultana N."/>
            <person name="Saha P."/>
        </authorList>
    </citation>
    <scope>NUCLEOTIDE SEQUENCE [LARGE SCALE GENOMIC DNA]</scope>
    <source>
        <strain evidence="2 3">NHPC-3</strain>
    </source>
</reference>
<protein>
    <recommendedName>
        <fullName evidence="1">HTH marR-type domain-containing protein</fullName>
    </recommendedName>
</protein>
<dbReference type="EMBL" id="POAF01000006">
    <property type="protein sequence ID" value="RBM00074.1"/>
    <property type="molecule type" value="Genomic_DNA"/>
</dbReference>
<comment type="caution">
    <text evidence="2">The sequence shown here is derived from an EMBL/GenBank/DDBJ whole genome shotgun (WGS) entry which is preliminary data.</text>
</comment>
<dbReference type="InterPro" id="IPR000835">
    <property type="entry name" value="HTH_MarR-typ"/>
</dbReference>
<evidence type="ECO:0000259" key="1">
    <source>
        <dbReference type="PROSITE" id="PS50995"/>
    </source>
</evidence>
<gene>
    <name evidence="2" type="ORF">C1H84_13165</name>
</gene>
<accession>A0A365YDI4</accession>
<feature type="domain" description="HTH marR-type" evidence="1">
    <location>
        <begin position="23"/>
        <end position="153"/>
    </location>
</feature>
<dbReference type="PRINTS" id="PR00598">
    <property type="entry name" value="HTHMARR"/>
</dbReference>
<dbReference type="GO" id="GO:0003700">
    <property type="term" value="F:DNA-binding transcription factor activity"/>
    <property type="evidence" value="ECO:0007669"/>
    <property type="project" value="InterPro"/>
</dbReference>
<organism evidence="2 3">
    <name type="scientific">Glutamicibacter soli</name>
    <dbReference type="NCBI Taxonomy" id="453836"/>
    <lineage>
        <taxon>Bacteria</taxon>
        <taxon>Bacillati</taxon>
        <taxon>Actinomycetota</taxon>
        <taxon>Actinomycetes</taxon>
        <taxon>Micrococcales</taxon>
        <taxon>Micrococcaceae</taxon>
        <taxon>Glutamicibacter</taxon>
    </lineage>
</organism>
<sequence>MDTVNGRVASTSAERAELYEAAEQQLLDFIAVIARTKREVAARMEHRLTTAALPVLGLVVRSKGISQSEICDRLLIDKAALSRMVTKLEELGLVTREVDPDDRRVSQLLPTELAVTRRREWLHNWRLDLRARMEQWSDDDLGALTTLIGRLNLDFDCA</sequence>
<evidence type="ECO:0000313" key="2">
    <source>
        <dbReference type="EMBL" id="RBM00074.1"/>
    </source>
</evidence>
<dbReference type="InterPro" id="IPR039422">
    <property type="entry name" value="MarR/SlyA-like"/>
</dbReference>
<dbReference type="Pfam" id="PF12802">
    <property type="entry name" value="MarR_2"/>
    <property type="match status" value="1"/>
</dbReference>
<dbReference type="PANTHER" id="PTHR33164:SF43">
    <property type="entry name" value="HTH-TYPE TRANSCRIPTIONAL REPRESSOR YETL"/>
    <property type="match status" value="1"/>
</dbReference>
<dbReference type="PROSITE" id="PS50995">
    <property type="entry name" value="HTH_MARR_2"/>
    <property type="match status" value="1"/>
</dbReference>
<proteinExistence type="predicted"/>
<dbReference type="SMART" id="SM00347">
    <property type="entry name" value="HTH_MARR"/>
    <property type="match status" value="1"/>
</dbReference>
<dbReference type="InterPro" id="IPR036388">
    <property type="entry name" value="WH-like_DNA-bd_sf"/>
</dbReference>
<keyword evidence="3" id="KW-1185">Reference proteome</keyword>
<evidence type="ECO:0000313" key="3">
    <source>
        <dbReference type="Proteomes" id="UP000252167"/>
    </source>
</evidence>
<dbReference type="PANTHER" id="PTHR33164">
    <property type="entry name" value="TRANSCRIPTIONAL REGULATOR, MARR FAMILY"/>
    <property type="match status" value="1"/>
</dbReference>
<dbReference type="SUPFAM" id="SSF46785">
    <property type="entry name" value="Winged helix' DNA-binding domain"/>
    <property type="match status" value="1"/>
</dbReference>
<dbReference type="Proteomes" id="UP000252167">
    <property type="component" value="Unassembled WGS sequence"/>
</dbReference>
<name>A0A365YDI4_9MICC</name>
<dbReference type="InterPro" id="IPR036390">
    <property type="entry name" value="WH_DNA-bd_sf"/>
</dbReference>
<dbReference type="Gene3D" id="1.10.10.10">
    <property type="entry name" value="Winged helix-like DNA-binding domain superfamily/Winged helix DNA-binding domain"/>
    <property type="match status" value="1"/>
</dbReference>
<dbReference type="GO" id="GO:0006950">
    <property type="term" value="P:response to stress"/>
    <property type="evidence" value="ECO:0007669"/>
    <property type="project" value="TreeGrafter"/>
</dbReference>
<dbReference type="RefSeq" id="WP_113607611.1">
    <property type="nucleotide sequence ID" value="NZ_JBNBOD010000002.1"/>
</dbReference>
<dbReference type="AlphaFoldDB" id="A0A365YDI4"/>